<accession>A0A2H0VJ08</accession>
<name>A0A2H0VJ08_9BACT</name>
<dbReference type="Proteomes" id="UP000230796">
    <property type="component" value="Unassembled WGS sequence"/>
</dbReference>
<reference evidence="2" key="1">
    <citation type="submission" date="2017-09" db="EMBL/GenBank/DDBJ databases">
        <title>Depth-based differentiation of microbial function through sediment-hosted aquifers and enrichment of novel symbionts in the deep terrestrial subsurface.</title>
        <authorList>
            <person name="Probst A.J."/>
            <person name="Ladd B."/>
            <person name="Jarett J.K."/>
            <person name="Geller-Mcgrath D.E."/>
            <person name="Sieber C.M.K."/>
            <person name="Emerson J.B."/>
            <person name="Anantharaman K."/>
            <person name="Thomas B.C."/>
            <person name="Malmstrom R."/>
            <person name="Stieglmeier M."/>
            <person name="Klingl A."/>
            <person name="Woyke T."/>
            <person name="Ryan C.M."/>
            <person name="Banfield J.F."/>
        </authorList>
    </citation>
    <scope>NUCLEOTIDE SEQUENCE [LARGE SCALE GENOMIC DNA]</scope>
</reference>
<comment type="caution">
    <text evidence="1">The sequence shown here is derived from an EMBL/GenBank/DDBJ whole genome shotgun (WGS) entry which is preliminary data.</text>
</comment>
<evidence type="ECO:0000313" key="2">
    <source>
        <dbReference type="Proteomes" id="UP000230796"/>
    </source>
</evidence>
<proteinExistence type="predicted"/>
<protein>
    <submittedName>
        <fullName evidence="1">Four helix bundle protein</fullName>
    </submittedName>
</protein>
<dbReference type="InterPro" id="IPR036583">
    <property type="entry name" value="23S_rRNA_IVS_sf"/>
</dbReference>
<gene>
    <name evidence="1" type="ORF">COT87_01285</name>
</gene>
<dbReference type="EMBL" id="PFAF01000023">
    <property type="protein sequence ID" value="PIR99094.1"/>
    <property type="molecule type" value="Genomic_DNA"/>
</dbReference>
<dbReference type="Gene3D" id="1.20.1440.60">
    <property type="entry name" value="23S rRNA-intervening sequence"/>
    <property type="match status" value="1"/>
</dbReference>
<evidence type="ECO:0000313" key="1">
    <source>
        <dbReference type="EMBL" id="PIR99094.1"/>
    </source>
</evidence>
<dbReference type="InterPro" id="IPR012657">
    <property type="entry name" value="23S_rRNA-intervening_sequence"/>
</dbReference>
<dbReference type="AlphaFoldDB" id="A0A2H0VJ08"/>
<organism evidence="1 2">
    <name type="scientific">Candidatus Collierbacteria bacterium CG10_big_fil_rev_8_21_14_0_10_44_9</name>
    <dbReference type="NCBI Taxonomy" id="1974535"/>
    <lineage>
        <taxon>Bacteria</taxon>
        <taxon>Candidatus Collieribacteriota</taxon>
    </lineage>
</organism>
<dbReference type="PANTHER" id="PTHR38471:SF2">
    <property type="entry name" value="FOUR HELIX BUNDLE PROTEIN"/>
    <property type="match status" value="1"/>
</dbReference>
<dbReference type="PANTHER" id="PTHR38471">
    <property type="entry name" value="FOUR HELIX BUNDLE PROTEIN"/>
    <property type="match status" value="1"/>
</dbReference>
<dbReference type="SUPFAM" id="SSF158446">
    <property type="entry name" value="IVS-encoded protein-like"/>
    <property type="match status" value="1"/>
</dbReference>
<dbReference type="Pfam" id="PF05635">
    <property type="entry name" value="23S_rRNA_IVP"/>
    <property type="match status" value="1"/>
</dbReference>
<dbReference type="NCBIfam" id="TIGR02436">
    <property type="entry name" value="four helix bundle protein"/>
    <property type="match status" value="1"/>
</dbReference>
<sequence>MIQDVTELEVYKISLALIVALNNLINLLPKTDFEMRSQLSRAGRSIPANIAEGFAKRKSAKEFKHFLTNALGSSDELVTHFRVIYLEYPNLRESVTTLAPQYKVLSKRINSLRSKWATNY</sequence>